<evidence type="ECO:0000313" key="6">
    <source>
        <dbReference type="Proteomes" id="UP000028045"/>
    </source>
</evidence>
<feature type="chain" id="PRO_5001771621" description="GH16 domain-containing protein" evidence="4">
    <location>
        <begin position="19"/>
        <end position="331"/>
    </location>
</feature>
<dbReference type="GO" id="GO:0008810">
    <property type="term" value="F:cellulase activity"/>
    <property type="evidence" value="ECO:0007669"/>
    <property type="project" value="InterPro"/>
</dbReference>
<dbReference type="OrthoDB" id="89349at2759"/>
<feature type="region of interest" description="Disordered" evidence="3">
    <location>
        <begin position="32"/>
        <end position="60"/>
    </location>
</feature>
<keyword evidence="2" id="KW-0624">Polysaccharide degradation</keyword>
<dbReference type="PANTHER" id="PTHR34002:SF9">
    <property type="entry name" value="XYLOGLUCAN-SPECIFIC ENDO-BETA-1,4-GLUCANASE A"/>
    <property type="match status" value="1"/>
</dbReference>
<dbReference type="EMBL" id="KL648193">
    <property type="protein sequence ID" value="KEY71811.1"/>
    <property type="molecule type" value="Genomic_DNA"/>
</dbReference>
<name>A0A084B2N2_STACB</name>
<feature type="compositionally biased region" description="Gly residues" evidence="3">
    <location>
        <begin position="41"/>
        <end position="56"/>
    </location>
</feature>
<dbReference type="GO" id="GO:0000272">
    <property type="term" value="P:polysaccharide catabolic process"/>
    <property type="evidence" value="ECO:0007669"/>
    <property type="project" value="UniProtKB-KW"/>
</dbReference>
<dbReference type="Pfam" id="PF01670">
    <property type="entry name" value="Glyco_hydro_12"/>
    <property type="match status" value="1"/>
</dbReference>
<keyword evidence="2" id="KW-0326">Glycosidase</keyword>
<dbReference type="HOGENOM" id="CLU_073364_0_0_1"/>
<dbReference type="AlphaFoldDB" id="A0A084B2N2"/>
<proteinExistence type="inferred from homology"/>
<keyword evidence="2" id="KW-0378">Hydrolase</keyword>
<keyword evidence="2" id="KW-0119">Carbohydrate metabolism</keyword>
<evidence type="ECO:0008006" key="7">
    <source>
        <dbReference type="Google" id="ProtNLM"/>
    </source>
</evidence>
<evidence type="ECO:0000256" key="3">
    <source>
        <dbReference type="SAM" id="MobiDB-lite"/>
    </source>
</evidence>
<protein>
    <recommendedName>
        <fullName evidence="7">GH16 domain-containing protein</fullName>
    </recommendedName>
</protein>
<dbReference type="PANTHER" id="PTHR34002">
    <property type="entry name" value="BLR1656 PROTEIN"/>
    <property type="match status" value="1"/>
</dbReference>
<dbReference type="SUPFAM" id="SSF49899">
    <property type="entry name" value="Concanavalin A-like lectins/glucanases"/>
    <property type="match status" value="1"/>
</dbReference>
<comment type="similarity">
    <text evidence="1 2">Belongs to the glycosyl hydrolase 12 (cellulase H) family.</text>
</comment>
<dbReference type="Gene3D" id="2.60.120.180">
    <property type="match status" value="1"/>
</dbReference>
<feature type="signal peptide" evidence="4">
    <location>
        <begin position="1"/>
        <end position="18"/>
    </location>
</feature>
<organism evidence="5 6">
    <name type="scientific">Stachybotrys chartarum (strain CBS 109288 / IBT 7711)</name>
    <name type="common">Toxic black mold</name>
    <name type="synonym">Stilbospora chartarum</name>
    <dbReference type="NCBI Taxonomy" id="1280523"/>
    <lineage>
        <taxon>Eukaryota</taxon>
        <taxon>Fungi</taxon>
        <taxon>Dikarya</taxon>
        <taxon>Ascomycota</taxon>
        <taxon>Pezizomycotina</taxon>
        <taxon>Sordariomycetes</taxon>
        <taxon>Hypocreomycetidae</taxon>
        <taxon>Hypocreales</taxon>
        <taxon>Stachybotryaceae</taxon>
        <taxon>Stachybotrys</taxon>
    </lineage>
</organism>
<dbReference type="InterPro" id="IPR013319">
    <property type="entry name" value="GH11/12"/>
</dbReference>
<reference evidence="5 6" key="1">
    <citation type="journal article" date="2014" name="BMC Genomics">
        <title>Comparative genome sequencing reveals chemotype-specific gene clusters in the toxigenic black mold Stachybotrys.</title>
        <authorList>
            <person name="Semeiks J."/>
            <person name="Borek D."/>
            <person name="Otwinowski Z."/>
            <person name="Grishin N.V."/>
        </authorList>
    </citation>
    <scope>NUCLEOTIDE SEQUENCE [LARGE SCALE GENOMIC DNA]</scope>
    <source>
        <strain evidence="6">CBS 109288 / IBT 7711</strain>
    </source>
</reference>
<dbReference type="InterPro" id="IPR002594">
    <property type="entry name" value="GH12"/>
</dbReference>
<gene>
    <name evidence="5" type="ORF">S7711_09020</name>
</gene>
<evidence type="ECO:0000256" key="4">
    <source>
        <dbReference type="SAM" id="SignalP"/>
    </source>
</evidence>
<evidence type="ECO:0000256" key="1">
    <source>
        <dbReference type="ARBA" id="ARBA00005519"/>
    </source>
</evidence>
<keyword evidence="4" id="KW-0732">Signal</keyword>
<dbReference type="Proteomes" id="UP000028045">
    <property type="component" value="Unassembled WGS sequence"/>
</dbReference>
<accession>A0A084B2N2</accession>
<evidence type="ECO:0000313" key="5">
    <source>
        <dbReference type="EMBL" id="KEY71811.1"/>
    </source>
</evidence>
<sequence>MLWLLNFVLVAVPIGTTAGVLVGLQAQRDANGQEPLFGDQPGFGGGAGGGAGGGSGPPRTTRIDVDMYCDTSIGISPPSVGDHYTFNPNPWGWEEGEEGRICMNITTFRNETYATTTSAPEWSVSWSYPPGPESAPVHAFPNVKVDNQVFPARIQDIDRIDLDFEWTYVLGNDTSATTSTSEAELDEHSVNANVALDIFIDSDRERSQNSSAASAEIMVWFAAFGPATQPIGLIEGSLANLTVNGTEFSLYNGENSLGQKVHTWMSAEPAERFHGDLFVLVDHLMEMDNEDFPNRSDYIGYLSLGTEAYFSEDVVTFHVPELAIDVQLLDN</sequence>
<evidence type="ECO:0000256" key="2">
    <source>
        <dbReference type="RuleBase" id="RU361163"/>
    </source>
</evidence>
<keyword evidence="6" id="KW-1185">Reference proteome</keyword>
<dbReference type="InterPro" id="IPR013320">
    <property type="entry name" value="ConA-like_dom_sf"/>
</dbReference>